<feature type="domain" description="SET" evidence="1">
    <location>
        <begin position="3"/>
        <end position="306"/>
    </location>
</feature>
<dbReference type="HOGENOM" id="CLU_448633_0_0_1"/>
<proteinExistence type="predicted"/>
<organism evidence="2 3">
    <name type="scientific">Ostreococcus lucimarinus (strain CCE9901)</name>
    <dbReference type="NCBI Taxonomy" id="436017"/>
    <lineage>
        <taxon>Eukaryota</taxon>
        <taxon>Viridiplantae</taxon>
        <taxon>Chlorophyta</taxon>
        <taxon>Mamiellophyceae</taxon>
        <taxon>Mamiellales</taxon>
        <taxon>Bathycoccaceae</taxon>
        <taxon>Ostreococcus</taxon>
    </lineage>
</organism>
<dbReference type="InterPro" id="IPR001214">
    <property type="entry name" value="SET_dom"/>
</dbReference>
<dbReference type="SUPFAM" id="SSF82199">
    <property type="entry name" value="SET domain"/>
    <property type="match status" value="1"/>
</dbReference>
<dbReference type="Gramene" id="ABO97131">
    <property type="protein sequence ID" value="ABO97131"/>
    <property type="gene ID" value="OSTLU_32467"/>
</dbReference>
<dbReference type="OrthoDB" id="42889at2759"/>
<dbReference type="RefSeq" id="XP_001418838.1">
    <property type="nucleotide sequence ID" value="XM_001418801.1"/>
</dbReference>
<dbReference type="Gene3D" id="3.90.1410.10">
    <property type="entry name" value="set domain protein methyltransferase, domain 1"/>
    <property type="match status" value="1"/>
</dbReference>
<dbReference type="GeneID" id="5003023"/>
<name>A4RZQ4_OSTLU</name>
<gene>
    <name evidence="2" type="ORF">OSTLU_32467</name>
</gene>
<reference evidence="2 3" key="1">
    <citation type="journal article" date="2007" name="Proc. Natl. Acad. Sci. U.S.A.">
        <title>The tiny eukaryote Ostreococcus provides genomic insights into the paradox of plankton speciation.</title>
        <authorList>
            <person name="Palenik B."/>
            <person name="Grimwood J."/>
            <person name="Aerts A."/>
            <person name="Rouze P."/>
            <person name="Salamov A."/>
            <person name="Putnam N."/>
            <person name="Dupont C."/>
            <person name="Jorgensen R."/>
            <person name="Derelle E."/>
            <person name="Rombauts S."/>
            <person name="Zhou K."/>
            <person name="Otillar R."/>
            <person name="Merchant S.S."/>
            <person name="Podell S."/>
            <person name="Gaasterland T."/>
            <person name="Napoli C."/>
            <person name="Gendler K."/>
            <person name="Manuell A."/>
            <person name="Tai V."/>
            <person name="Vallon O."/>
            <person name="Piganeau G."/>
            <person name="Jancek S."/>
            <person name="Heijde M."/>
            <person name="Jabbari K."/>
            <person name="Bowler C."/>
            <person name="Lohr M."/>
            <person name="Robbens S."/>
            <person name="Werner G."/>
            <person name="Dubchak I."/>
            <person name="Pazour G.J."/>
            <person name="Ren Q."/>
            <person name="Paulsen I."/>
            <person name="Delwiche C."/>
            <person name="Schmutz J."/>
            <person name="Rokhsar D."/>
            <person name="Van de Peer Y."/>
            <person name="Moreau H."/>
            <person name="Grigoriev I.V."/>
        </authorList>
    </citation>
    <scope>NUCLEOTIDE SEQUENCE [LARGE SCALE GENOMIC DNA]</scope>
    <source>
        <strain evidence="2 3">CCE9901</strain>
    </source>
</reference>
<dbReference type="InterPro" id="IPR050600">
    <property type="entry name" value="SETD3_SETD6_MTase"/>
</dbReference>
<dbReference type="Pfam" id="PF00856">
    <property type="entry name" value="SET"/>
    <property type="match status" value="1"/>
</dbReference>
<dbReference type="CDD" id="cd10527">
    <property type="entry name" value="SET_LSMT"/>
    <property type="match status" value="1"/>
</dbReference>
<dbReference type="KEGG" id="olu:OSTLU_32467"/>
<evidence type="ECO:0000313" key="3">
    <source>
        <dbReference type="Proteomes" id="UP000001568"/>
    </source>
</evidence>
<sequence length="609" mass="68846">MRGYGLRFTRDAARGETVLELRGPRQLITAQSCARTPALAELARYWLLVQSSAAVRTLVSRQELRQWRRTRRARALAPWAKKEDFEGDGYVIDPTSEQLHLTLDETLLCCFLALEKKKGKSSSHYEYLSKLPTLEEYQAFIPAYLPMPYFVNLFGYGESKAAYGYEPRCNADLRWLILERHRIERAVELTYSQIVSQVTYGNSSSRGPTGSRGNEITAGEFRWAYAVVMSRSFQSPNPVSNDPWRDMFRRMDFCGIFMAPGMDFANHKRPREVSYVSSDGFNGNGQVTMKALRNFKAGEFLHITYGAKGNTDLLLRYGFCFKENVEPDGSSNDRFRVDKDDFRRFVCGADDEGAVKHQEIMLQLATTADYTYKPFVELLDVARAHFVEAEPILLADREDAAPTRDDDVWDQEEDVFAANGTDTEDEEEYVAMYGADEESLKTDSYDGDVVSRDKHSARLRVETKALRALSEYLSTLQLVEPPEHADALALGKADVRELTSYSHLRELARIWRASRRRTLDVYALAAHTRAESLLRDFDSADTRRGPSSPTARAELTPTRAQLLASRALVARLADAADARVAADALATARARVFRATALWDSARELHGHP</sequence>
<dbReference type="Proteomes" id="UP000001568">
    <property type="component" value="Chromosome 7"/>
</dbReference>
<dbReference type="GO" id="GO:0016279">
    <property type="term" value="F:protein-lysine N-methyltransferase activity"/>
    <property type="evidence" value="ECO:0007669"/>
    <property type="project" value="TreeGrafter"/>
</dbReference>
<keyword evidence="3" id="KW-1185">Reference proteome</keyword>
<evidence type="ECO:0000313" key="2">
    <source>
        <dbReference type="EMBL" id="ABO97131.1"/>
    </source>
</evidence>
<accession>A4RZQ4</accession>
<dbReference type="InterPro" id="IPR046341">
    <property type="entry name" value="SET_dom_sf"/>
</dbReference>
<dbReference type="PANTHER" id="PTHR13271">
    <property type="entry name" value="UNCHARACTERIZED PUTATIVE METHYLTRANSFERASE"/>
    <property type="match status" value="1"/>
</dbReference>
<protein>
    <recommendedName>
        <fullName evidence="1">SET domain-containing protein</fullName>
    </recommendedName>
</protein>
<evidence type="ECO:0000259" key="1">
    <source>
        <dbReference type="Pfam" id="PF00856"/>
    </source>
</evidence>
<dbReference type="EMBL" id="CP000587">
    <property type="protein sequence ID" value="ABO97131.1"/>
    <property type="molecule type" value="Genomic_DNA"/>
</dbReference>
<dbReference type="AlphaFoldDB" id="A4RZQ4"/>